<dbReference type="AlphaFoldDB" id="A0A6C0AZ13"/>
<accession>A0A6C0AZ13</accession>
<dbReference type="EMBL" id="MN738808">
    <property type="protein sequence ID" value="QHS84491.1"/>
    <property type="molecule type" value="Genomic_DNA"/>
</dbReference>
<reference evidence="1" key="1">
    <citation type="journal article" date="2020" name="Nature">
        <title>Giant virus diversity and host interactions through global metagenomics.</title>
        <authorList>
            <person name="Schulz F."/>
            <person name="Roux S."/>
            <person name="Paez-Espino D."/>
            <person name="Jungbluth S."/>
            <person name="Walsh D.A."/>
            <person name="Denef V.J."/>
            <person name="McMahon K.D."/>
            <person name="Konstantinidis K.T."/>
            <person name="Eloe-Fadrosh E.A."/>
            <person name="Kyrpides N.C."/>
            <person name="Woyke T."/>
        </authorList>
    </citation>
    <scope>NUCLEOTIDE SEQUENCE</scope>
    <source>
        <strain evidence="1">GVMAG-S-ERX556022-25</strain>
    </source>
</reference>
<protein>
    <recommendedName>
        <fullName evidence="2">Glycosyltransferase</fullName>
    </recommendedName>
</protein>
<name>A0A6C0AZ13_9ZZZZ</name>
<evidence type="ECO:0008006" key="2">
    <source>
        <dbReference type="Google" id="ProtNLM"/>
    </source>
</evidence>
<proteinExistence type="predicted"/>
<evidence type="ECO:0000313" key="1">
    <source>
        <dbReference type="EMBL" id="QHS84491.1"/>
    </source>
</evidence>
<organism evidence="1">
    <name type="scientific">viral metagenome</name>
    <dbReference type="NCBI Taxonomy" id="1070528"/>
    <lineage>
        <taxon>unclassified sequences</taxon>
        <taxon>metagenomes</taxon>
        <taxon>organismal metagenomes</taxon>
    </lineage>
</organism>
<sequence length="236" mass="26834">MIQSIILYSGIILSFFNPSIKLSSGKRATLYGNGPPLLFSSGLFGTMPNFVYNKFLNNLKKDFTIITINGYSPIIKDDICDVTKSLCVNSIAYISHSSFNPEVLECNKINKAILLDPICIPQLSINGADQRYIPVNYPVLIIKANKLYDTEVPLPEWQDPIIDGNVTEIMYKNVGHPDILDDLWADLAKKYGFWDACDGETSEFKKWSFSNTNSINKIRNKYRLFVSKKSRDFIMY</sequence>
<dbReference type="SUPFAM" id="SSF53474">
    <property type="entry name" value="alpha/beta-Hydrolases"/>
    <property type="match status" value="1"/>
</dbReference>
<dbReference type="InterPro" id="IPR029058">
    <property type="entry name" value="AB_hydrolase_fold"/>
</dbReference>